<evidence type="ECO:0000256" key="1">
    <source>
        <dbReference type="SAM" id="Phobius"/>
    </source>
</evidence>
<proteinExistence type="predicted"/>
<evidence type="ECO:0000313" key="3">
    <source>
        <dbReference type="Proteomes" id="UP001469553"/>
    </source>
</evidence>
<keyword evidence="1" id="KW-0812">Transmembrane</keyword>
<name>A0ABV0Z108_9TELE</name>
<keyword evidence="1" id="KW-0472">Membrane</keyword>
<dbReference type="EMBL" id="JAHRIP010047979">
    <property type="protein sequence ID" value="MEQ2299341.1"/>
    <property type="molecule type" value="Genomic_DNA"/>
</dbReference>
<feature type="transmembrane region" description="Helical" evidence="1">
    <location>
        <begin position="57"/>
        <end position="76"/>
    </location>
</feature>
<gene>
    <name evidence="2" type="ORF">AMECASPLE_014198</name>
</gene>
<sequence>MSSGDQKLREFLLYHVSEHSFVKLWLSVCELMLIYALSHEYDPIPCSLHSHTHLSPVPLIDGCLVGNLLLLYTLIYKNTHRHTSKHRHAVTPNANKYFKGGKFSKQRCVCVCVLYLRF</sequence>
<dbReference type="Proteomes" id="UP001469553">
    <property type="component" value="Unassembled WGS sequence"/>
</dbReference>
<evidence type="ECO:0000313" key="2">
    <source>
        <dbReference type="EMBL" id="MEQ2299341.1"/>
    </source>
</evidence>
<reference evidence="2 3" key="1">
    <citation type="submission" date="2021-06" db="EMBL/GenBank/DDBJ databases">
        <authorList>
            <person name="Palmer J.M."/>
        </authorList>
    </citation>
    <scope>NUCLEOTIDE SEQUENCE [LARGE SCALE GENOMIC DNA]</scope>
    <source>
        <strain evidence="2 3">AS_MEX2019</strain>
        <tissue evidence="2">Muscle</tissue>
    </source>
</reference>
<protein>
    <submittedName>
        <fullName evidence="2">Uncharacterized protein</fullName>
    </submittedName>
</protein>
<feature type="transmembrane region" description="Helical" evidence="1">
    <location>
        <begin position="21"/>
        <end position="37"/>
    </location>
</feature>
<keyword evidence="1" id="KW-1133">Transmembrane helix</keyword>
<accession>A0ABV0Z108</accession>
<organism evidence="2 3">
    <name type="scientific">Ameca splendens</name>
    <dbReference type="NCBI Taxonomy" id="208324"/>
    <lineage>
        <taxon>Eukaryota</taxon>
        <taxon>Metazoa</taxon>
        <taxon>Chordata</taxon>
        <taxon>Craniata</taxon>
        <taxon>Vertebrata</taxon>
        <taxon>Euteleostomi</taxon>
        <taxon>Actinopterygii</taxon>
        <taxon>Neopterygii</taxon>
        <taxon>Teleostei</taxon>
        <taxon>Neoteleostei</taxon>
        <taxon>Acanthomorphata</taxon>
        <taxon>Ovalentaria</taxon>
        <taxon>Atherinomorphae</taxon>
        <taxon>Cyprinodontiformes</taxon>
        <taxon>Goodeidae</taxon>
        <taxon>Ameca</taxon>
    </lineage>
</organism>
<keyword evidence="3" id="KW-1185">Reference proteome</keyword>
<comment type="caution">
    <text evidence="2">The sequence shown here is derived from an EMBL/GenBank/DDBJ whole genome shotgun (WGS) entry which is preliminary data.</text>
</comment>